<organism evidence="4 5">
    <name type="scientific">Denticeps clupeoides</name>
    <name type="common">denticle herring</name>
    <dbReference type="NCBI Taxonomy" id="299321"/>
    <lineage>
        <taxon>Eukaryota</taxon>
        <taxon>Metazoa</taxon>
        <taxon>Chordata</taxon>
        <taxon>Craniata</taxon>
        <taxon>Vertebrata</taxon>
        <taxon>Euteleostomi</taxon>
        <taxon>Actinopterygii</taxon>
        <taxon>Neopterygii</taxon>
        <taxon>Teleostei</taxon>
        <taxon>Clupei</taxon>
        <taxon>Clupeiformes</taxon>
        <taxon>Denticipitoidei</taxon>
        <taxon>Denticipitidae</taxon>
        <taxon>Denticeps</taxon>
    </lineage>
</organism>
<evidence type="ECO:0000313" key="4">
    <source>
        <dbReference type="Ensembl" id="ENSDCDP00010016578.1"/>
    </source>
</evidence>
<keyword evidence="1" id="KW-0175">Coiled coil</keyword>
<dbReference type="AlphaFoldDB" id="A0AAY4B6H8"/>
<feature type="coiled-coil region" evidence="1">
    <location>
        <begin position="756"/>
        <end position="825"/>
    </location>
</feature>
<evidence type="ECO:0000259" key="3">
    <source>
        <dbReference type="PROSITE" id="PS51352"/>
    </source>
</evidence>
<reference evidence="4" key="3">
    <citation type="submission" date="2025-09" db="UniProtKB">
        <authorList>
            <consortium name="Ensembl"/>
        </authorList>
    </citation>
    <scope>IDENTIFICATION</scope>
</reference>
<evidence type="ECO:0000313" key="5">
    <source>
        <dbReference type="Proteomes" id="UP000694580"/>
    </source>
</evidence>
<accession>A0AAY4B6H8</accession>
<dbReference type="Ensembl" id="ENSDCDT00010017589.1">
    <property type="protein sequence ID" value="ENSDCDP00010016578.1"/>
    <property type="gene ID" value="ENSDCDG00010007543.1"/>
</dbReference>
<reference evidence="4" key="2">
    <citation type="submission" date="2025-08" db="UniProtKB">
        <authorList>
            <consortium name="Ensembl"/>
        </authorList>
    </citation>
    <scope>IDENTIFICATION</scope>
</reference>
<feature type="region of interest" description="Disordered" evidence="2">
    <location>
        <begin position="505"/>
        <end position="527"/>
    </location>
</feature>
<evidence type="ECO:0000256" key="1">
    <source>
        <dbReference type="SAM" id="Coils"/>
    </source>
</evidence>
<dbReference type="InterPro" id="IPR052792">
    <property type="entry name" value="Thioredoxin_dom-contain_11"/>
</dbReference>
<dbReference type="Proteomes" id="UP000694580">
    <property type="component" value="Chromosome 3"/>
</dbReference>
<dbReference type="Pfam" id="PF00085">
    <property type="entry name" value="Thioredoxin"/>
    <property type="match status" value="1"/>
</dbReference>
<dbReference type="GeneTree" id="ENSGT00390000016020"/>
<dbReference type="InterPro" id="IPR058777">
    <property type="entry name" value="TXNDC11_thioredoxin"/>
</dbReference>
<protein>
    <recommendedName>
        <fullName evidence="3">Thioredoxin domain-containing protein</fullName>
    </recommendedName>
</protein>
<reference evidence="4 5" key="1">
    <citation type="submission" date="2020-06" db="EMBL/GenBank/DDBJ databases">
        <authorList>
            <consortium name="Wellcome Sanger Institute Data Sharing"/>
        </authorList>
    </citation>
    <scope>NUCLEOTIDE SEQUENCE [LARGE SCALE GENOMIC DNA]</scope>
</reference>
<dbReference type="PANTHER" id="PTHR46497:SF1">
    <property type="entry name" value="THIOREDOXIN DOMAIN-CONTAINING PROTEIN 11"/>
    <property type="match status" value="1"/>
</dbReference>
<dbReference type="CDD" id="cd02995">
    <property type="entry name" value="PDI_a_PDI_a'_C"/>
    <property type="match status" value="1"/>
</dbReference>
<dbReference type="PANTHER" id="PTHR46497">
    <property type="entry name" value="THIOREDOXIN DOMAIN-CONTAINING PROTEIN 11"/>
    <property type="match status" value="1"/>
</dbReference>
<dbReference type="SUPFAM" id="SSF52833">
    <property type="entry name" value="Thioredoxin-like"/>
    <property type="match status" value="2"/>
</dbReference>
<feature type="domain" description="Thioredoxin" evidence="3">
    <location>
        <begin position="606"/>
        <end position="743"/>
    </location>
</feature>
<feature type="domain" description="Thioredoxin" evidence="3">
    <location>
        <begin position="87"/>
        <end position="205"/>
    </location>
</feature>
<dbReference type="Pfam" id="PF26234">
    <property type="entry name" value="TXNDC11_2nd"/>
    <property type="match status" value="1"/>
</dbReference>
<dbReference type="InterPro" id="IPR036249">
    <property type="entry name" value="Thioredoxin-like_sf"/>
</dbReference>
<dbReference type="InterPro" id="IPR013766">
    <property type="entry name" value="Thioredoxin_domain"/>
</dbReference>
<gene>
    <name evidence="4" type="primary">TXNDC11</name>
</gene>
<dbReference type="Gene3D" id="3.40.30.10">
    <property type="entry name" value="Glutaredoxin"/>
    <property type="match status" value="3"/>
</dbReference>
<sequence length="887" mass="98300">STTLRGHRGSSSGVNVPAPGGPERINGRDGATSVMLRRSRVFLRQVVNLMARRPDLFCGAIVLSCLLVLAVKLTCSRAKNVVAPPRPPVRFFSPDVPVVDLFLGQLEQVDRLRAVAEVSLVFFYAPWCAHSIAGREEVQQVALRLAREVQFVAVNCWWSQGRCRRKLNFYRYPVVHLFYRSFGPIEYKGPFTAAYVERFIRKVVTPLTYLPSRAVLREFLSYHEPGVVGFFEFNSSPQPPGYTTFLSSALHALKRDFRGAVRFAVVTNKDVAAAISVHEDETVYLHRRFNSSLTFPRQERNFTSQNICSWVFEHSESILHWLSPTGAKSRSLEEELRKGPALLLFIPHNPLGAHHPLLTQVGNVLAIADVAERYHSCSSPSFSHFQGGDGFTLRTPDGSRPLCCNTLMLPGWRSVSRSSQSVCELCLNRSIFGSDAGLGLGVALSASGRCSGVELEAALGPYLRQLSVSGPQQLLSFSAACSNVPDAYSPFTHYSACCRSLQPGAGVPEPRPQESGQQTSKPHALTPSATGVDCSLADSITGLRCRTNKTLRFYLLDSHLHWTFAAGLGALGNGSGQVFATIVNLPDETHYVLNHQEGLKESLEHLIRNFSAPYSLLQRHLVGERDLRPPSSLIQEVTTASFLNVVMDPKTDVLLFYYTKWCGFCTALNHVVVQLARLFEGDGGFTVARVNVGSNDLPWEFMADHVPAVLFFPKHRKHLSVKYSDNAPITLPNLVRFVLKHTDQAGPGPAAGSGAWSLLEAELRQLQGEVRTLQRARERLSQQLATLWRDNRRISLHAHAVESQNAELQRQSQQLEELHRQKNLQLGDAVRRLQELADASESLLTENTLLKVLLTAMKERRADKAPSPHTAPRAPVMAARCSLRVMG</sequence>
<feature type="region of interest" description="Disordered" evidence="2">
    <location>
        <begin position="1"/>
        <end position="29"/>
    </location>
</feature>
<dbReference type="PROSITE" id="PS51352">
    <property type="entry name" value="THIOREDOXIN_2"/>
    <property type="match status" value="2"/>
</dbReference>
<keyword evidence="5" id="KW-1185">Reference proteome</keyword>
<evidence type="ECO:0000256" key="2">
    <source>
        <dbReference type="SAM" id="MobiDB-lite"/>
    </source>
</evidence>
<name>A0AAY4B6H8_9TELE</name>
<proteinExistence type="predicted"/>
<dbReference type="CDD" id="cd02981">
    <property type="entry name" value="PDI_b_family"/>
    <property type="match status" value="1"/>
</dbReference>